<evidence type="ECO:0000313" key="2">
    <source>
        <dbReference type="EMBL" id="REG85702.1"/>
    </source>
</evidence>
<dbReference type="InterPro" id="IPR006640">
    <property type="entry name" value="SprT-like_domain"/>
</dbReference>
<organism evidence="2 3">
    <name type="scientific">Marinomonas pollencensis</name>
    <dbReference type="NCBI Taxonomy" id="491954"/>
    <lineage>
        <taxon>Bacteria</taxon>
        <taxon>Pseudomonadati</taxon>
        <taxon>Pseudomonadota</taxon>
        <taxon>Gammaproteobacteria</taxon>
        <taxon>Oceanospirillales</taxon>
        <taxon>Oceanospirillaceae</taxon>
        <taxon>Marinomonas</taxon>
    </lineage>
</organism>
<dbReference type="GO" id="GO:0006950">
    <property type="term" value="P:response to stress"/>
    <property type="evidence" value="ECO:0007669"/>
    <property type="project" value="UniProtKB-ARBA"/>
</dbReference>
<dbReference type="PANTHER" id="PTHR38773">
    <property type="entry name" value="PROTEIN SPRT"/>
    <property type="match status" value="1"/>
</dbReference>
<evidence type="ECO:0000259" key="1">
    <source>
        <dbReference type="SMART" id="SM00731"/>
    </source>
</evidence>
<dbReference type="PANTHER" id="PTHR38773:SF1">
    <property type="entry name" value="PROTEIN SPRT"/>
    <property type="match status" value="1"/>
</dbReference>
<evidence type="ECO:0000313" key="3">
    <source>
        <dbReference type="Proteomes" id="UP000256542"/>
    </source>
</evidence>
<name>A0A3E0DU92_9GAMM</name>
<dbReference type="Pfam" id="PF10263">
    <property type="entry name" value="SprT-like"/>
    <property type="match status" value="1"/>
</dbReference>
<accession>A0A3E0DU92</accession>
<dbReference type="Proteomes" id="UP000256542">
    <property type="component" value="Unassembled WGS sequence"/>
</dbReference>
<dbReference type="OrthoDB" id="267364at2"/>
<protein>
    <submittedName>
        <fullName evidence="2">SprT protein</fullName>
    </submittedName>
</protein>
<dbReference type="AlphaFoldDB" id="A0A3E0DU92"/>
<proteinExistence type="predicted"/>
<reference evidence="2 3" key="1">
    <citation type="submission" date="2018-08" db="EMBL/GenBank/DDBJ databases">
        <title>Genomic Encyclopedia of Type Strains, Phase III (KMG-III): the genomes of soil and plant-associated and newly described type strains.</title>
        <authorList>
            <person name="Whitman W."/>
        </authorList>
    </citation>
    <scope>NUCLEOTIDE SEQUENCE [LARGE SCALE GENOMIC DNA]</scope>
    <source>
        <strain evidence="2 3">CECT 7375</strain>
    </source>
</reference>
<dbReference type="RefSeq" id="WP_115896484.1">
    <property type="nucleotide sequence ID" value="NZ_QUNG01000002.1"/>
</dbReference>
<comment type="caution">
    <text evidence="2">The sequence shown here is derived from an EMBL/GenBank/DDBJ whole genome shotgun (WGS) entry which is preliminary data.</text>
</comment>
<dbReference type="SMART" id="SM00731">
    <property type="entry name" value="SprT"/>
    <property type="match status" value="1"/>
</dbReference>
<keyword evidence="3" id="KW-1185">Reference proteome</keyword>
<gene>
    <name evidence="2" type="ORF">DFP81_102235</name>
</gene>
<dbReference type="EMBL" id="QUNG01000002">
    <property type="protein sequence ID" value="REG85702.1"/>
    <property type="molecule type" value="Genomic_DNA"/>
</dbReference>
<feature type="domain" description="SprT-like" evidence="1">
    <location>
        <begin position="27"/>
        <end position="175"/>
    </location>
</feature>
<sequence length="177" mass="20488">MSANRQPQDCLELEIRSDASLALQVQQKVAFCIQQANAFFGNQFQLPSCNLKQRGRAAGTAHLHKNEVRFNLFMLQQDPTLFLETVVPHEVAHIIVYQIYGNSVRPHGKEWQAVMRKVYQLEPSRTHSFDIPLPKKAFRYQCQCQVHTFTARRHNRALKGTEYMCKLCRAPLLYLAD</sequence>
<dbReference type="NCBIfam" id="NF003421">
    <property type="entry name" value="PRK04860.1"/>
    <property type="match status" value="1"/>
</dbReference>